<sequence>MSSLRSRPSYKGFLGLVVLNYTNTTPDRGVGGPLVLVVFHCRGLPCVKSKGVDFTPVDDRPVPGHKIDNNPWKCNCKMVPVRNTMNGSHLFENQITCYQPAVFSGQNLKDINPKDLICKVVSTTNMSTVGRRLESGNSCNSRTTIHKSPYNWYFLKNSATTARPEGTSFTIVPDDSSKPEINRFHEFDQSVPVPVLIASVIGSFIAGIVLIGTIIITIRCKRRTKNSPLGKHPKDVSDDTESSDFTVKSSLQRFGNATKSVPNTKDSVVYDHDHKYEDIDNRHSQTAAGQDQSHAIIDHGKSLANSNTTTTAVVHGHDHKYEDIDNQHSQTAAGQDQSHAIIDHGKSLANSNTTTTAVVHGHDHKYEDIDNQHSQTAAGQDQSHAIIDHGKSLANSNTTTTAVVHGHDHKYEDIDNQHSQTAAGQDQSHAIIDHGKSLANSNTTTTAVVHGHDHKYEDIDNQHSQTAAGQDQSHAIIDHGKSLANSNTTTTAVVHGHDHKYEDIDNQHSQTAAGQDQSHAIIDHGKSLANSKATTTAVVHDHDHKYEDIDNEHSQSVHGQSQAITDHNKSLVNITTTAVVCDHDHKYEDIDKQHGQKRHINPQSNNNTTALTVTSGQDQAENGQSQAISESNTNTPGLSGTIGHDQTGQDQSQAISDHEELLGTSNQVYTTEKAVFDSNPIYKCKNVQTEQDQSQANADEMMDDRHLIYTPEPADMEINTAYTCRNDMTGEVQNQANLPLDDEDVIYTTDPAVFETNPVYRIFYFYCDCGSNCGNYCCGCGSLGSCDFCCDYGSNYSFYFWIGSCGCSNYCRCRSTNWEGWVGSTAPVSFARCNKEEK</sequence>
<dbReference type="Gene3D" id="3.80.10.10">
    <property type="entry name" value="Ribonuclease Inhibitor"/>
    <property type="match status" value="1"/>
</dbReference>
<evidence type="ECO:0000256" key="10">
    <source>
        <dbReference type="SAM" id="Phobius"/>
    </source>
</evidence>
<feature type="region of interest" description="Disordered" evidence="9">
    <location>
        <begin position="591"/>
        <end position="610"/>
    </location>
</feature>
<dbReference type="InterPro" id="IPR000483">
    <property type="entry name" value="Cys-rich_flank_reg_C"/>
</dbReference>
<evidence type="ECO:0000256" key="1">
    <source>
        <dbReference type="ARBA" id="ARBA00004167"/>
    </source>
</evidence>
<dbReference type="InterPro" id="IPR052313">
    <property type="entry name" value="GPIb-IX-V_Complex"/>
</dbReference>
<feature type="domain" description="LRRCT" evidence="11">
    <location>
        <begin position="70"/>
        <end position="119"/>
    </location>
</feature>
<dbReference type="PANTHER" id="PTHR22650:SF4">
    <property type="entry name" value="LEUCINE-RICH REPEAT AND TRANSMEMBRANE DOMAIN-CONTAINING PROTEIN 2-LIKE"/>
    <property type="match status" value="1"/>
</dbReference>
<evidence type="ECO:0000256" key="9">
    <source>
        <dbReference type="SAM" id="MobiDB-lite"/>
    </source>
</evidence>
<evidence type="ECO:0000256" key="7">
    <source>
        <dbReference type="ARBA" id="ARBA00023136"/>
    </source>
</evidence>
<dbReference type="SMART" id="SM00082">
    <property type="entry name" value="LRRCT"/>
    <property type="match status" value="1"/>
</dbReference>
<evidence type="ECO:0000256" key="6">
    <source>
        <dbReference type="ARBA" id="ARBA00022989"/>
    </source>
</evidence>
<gene>
    <name evidence="12" type="ORF">BRAFLDRAFT_91938</name>
</gene>
<keyword evidence="6 10" id="KW-1133">Transmembrane helix</keyword>
<accession>C3YB29</accession>
<evidence type="ECO:0000256" key="2">
    <source>
        <dbReference type="ARBA" id="ARBA00022614"/>
    </source>
</evidence>
<proteinExistence type="predicted"/>
<evidence type="ECO:0000256" key="5">
    <source>
        <dbReference type="ARBA" id="ARBA00022889"/>
    </source>
</evidence>
<feature type="compositionally biased region" description="Polar residues" evidence="9">
    <location>
        <begin position="601"/>
        <end position="610"/>
    </location>
</feature>
<organism>
    <name type="scientific">Branchiostoma floridae</name>
    <name type="common">Florida lancelet</name>
    <name type="synonym">Amphioxus</name>
    <dbReference type="NCBI Taxonomy" id="7739"/>
    <lineage>
        <taxon>Eukaryota</taxon>
        <taxon>Metazoa</taxon>
        <taxon>Chordata</taxon>
        <taxon>Cephalochordata</taxon>
        <taxon>Leptocardii</taxon>
        <taxon>Amphioxiformes</taxon>
        <taxon>Branchiostomatidae</taxon>
        <taxon>Branchiostoma</taxon>
    </lineage>
</organism>
<dbReference type="PANTHER" id="PTHR22650">
    <property type="entry name" value="GLYCOPROTEIN IB BETA"/>
    <property type="match status" value="1"/>
</dbReference>
<dbReference type="EMBL" id="GG666496">
    <property type="protein sequence ID" value="EEN62491.1"/>
    <property type="molecule type" value="Genomic_DNA"/>
</dbReference>
<keyword evidence="4" id="KW-0732">Signal</keyword>
<comment type="subcellular location">
    <subcellularLocation>
        <location evidence="1">Membrane</location>
        <topology evidence="1">Single-pass membrane protein</topology>
    </subcellularLocation>
</comment>
<keyword evidence="3 10" id="KW-0812">Transmembrane</keyword>
<feature type="region of interest" description="Disordered" evidence="9">
    <location>
        <begin position="615"/>
        <end position="654"/>
    </location>
</feature>
<dbReference type="InterPro" id="IPR032675">
    <property type="entry name" value="LRR_dom_sf"/>
</dbReference>
<keyword evidence="8" id="KW-1015">Disulfide bond</keyword>
<protein>
    <recommendedName>
        <fullName evidence="11">LRRCT domain-containing protein</fullName>
    </recommendedName>
</protein>
<reference evidence="12" key="1">
    <citation type="journal article" date="2008" name="Nature">
        <title>The amphioxus genome and the evolution of the chordate karyotype.</title>
        <authorList>
            <consortium name="US DOE Joint Genome Institute (JGI-PGF)"/>
            <person name="Putnam N.H."/>
            <person name="Butts T."/>
            <person name="Ferrier D.E.K."/>
            <person name="Furlong R.F."/>
            <person name="Hellsten U."/>
            <person name="Kawashima T."/>
            <person name="Robinson-Rechavi M."/>
            <person name="Shoguchi E."/>
            <person name="Terry A."/>
            <person name="Yu J.-K."/>
            <person name="Benito-Gutierrez E.L."/>
            <person name="Dubchak I."/>
            <person name="Garcia-Fernandez J."/>
            <person name="Gibson-Brown J.J."/>
            <person name="Grigoriev I.V."/>
            <person name="Horton A.C."/>
            <person name="de Jong P.J."/>
            <person name="Jurka J."/>
            <person name="Kapitonov V.V."/>
            <person name="Kohara Y."/>
            <person name="Kuroki Y."/>
            <person name="Lindquist E."/>
            <person name="Lucas S."/>
            <person name="Osoegawa K."/>
            <person name="Pennacchio L.A."/>
            <person name="Salamov A.A."/>
            <person name="Satou Y."/>
            <person name="Sauka-Spengler T."/>
            <person name="Schmutz J."/>
            <person name="Shin-I T."/>
            <person name="Toyoda A."/>
            <person name="Bronner-Fraser M."/>
            <person name="Fujiyama A."/>
            <person name="Holland L.Z."/>
            <person name="Holland P.W.H."/>
            <person name="Satoh N."/>
            <person name="Rokhsar D.S."/>
        </authorList>
    </citation>
    <scope>NUCLEOTIDE SEQUENCE [LARGE SCALE GENOMIC DNA]</scope>
    <source>
        <strain evidence="12">S238N-H82</strain>
        <tissue evidence="12">Testes</tissue>
    </source>
</reference>
<name>C3YB29_BRAFL</name>
<evidence type="ECO:0000259" key="11">
    <source>
        <dbReference type="SMART" id="SM00082"/>
    </source>
</evidence>
<evidence type="ECO:0000256" key="3">
    <source>
        <dbReference type="ARBA" id="ARBA00022692"/>
    </source>
</evidence>
<keyword evidence="7 10" id="KW-0472">Membrane</keyword>
<evidence type="ECO:0000256" key="8">
    <source>
        <dbReference type="ARBA" id="ARBA00023157"/>
    </source>
</evidence>
<evidence type="ECO:0000256" key="4">
    <source>
        <dbReference type="ARBA" id="ARBA00022729"/>
    </source>
</evidence>
<keyword evidence="2" id="KW-0433">Leucine-rich repeat</keyword>
<feature type="transmembrane region" description="Helical" evidence="10">
    <location>
        <begin position="193"/>
        <end position="218"/>
    </location>
</feature>
<keyword evidence="5" id="KW-0130">Cell adhesion</keyword>
<evidence type="ECO:0000313" key="12">
    <source>
        <dbReference type="EMBL" id="EEN62491.1"/>
    </source>
</evidence>
<dbReference type="AlphaFoldDB" id="C3YB29"/>
<dbReference type="InParanoid" id="C3YB29"/>